<keyword evidence="2" id="KW-0539">Nucleus</keyword>
<evidence type="ECO:0000259" key="4">
    <source>
        <dbReference type="PROSITE" id="PS50174"/>
    </source>
</evidence>
<dbReference type="PROSITE" id="PS50174">
    <property type="entry name" value="G_PATCH"/>
    <property type="match status" value="1"/>
</dbReference>
<dbReference type="Proteomes" id="UP001161247">
    <property type="component" value="Chromosome 2"/>
</dbReference>
<keyword evidence="6" id="KW-1185">Reference proteome</keyword>
<feature type="domain" description="G-patch" evidence="4">
    <location>
        <begin position="142"/>
        <end position="188"/>
    </location>
</feature>
<comment type="subcellular location">
    <subcellularLocation>
        <location evidence="1">Nucleus</location>
    </subcellularLocation>
</comment>
<evidence type="ECO:0000313" key="5">
    <source>
        <dbReference type="EMBL" id="CAI9095303.1"/>
    </source>
</evidence>
<evidence type="ECO:0000256" key="3">
    <source>
        <dbReference type="SAM" id="MobiDB-lite"/>
    </source>
</evidence>
<feature type="region of interest" description="Disordered" evidence="3">
    <location>
        <begin position="1"/>
        <end position="32"/>
    </location>
</feature>
<dbReference type="AlphaFoldDB" id="A0AAV1CJS7"/>
<name>A0AAV1CJS7_OLDCO</name>
<dbReference type="PANTHER" id="PTHR15818:SF2">
    <property type="entry name" value="G-PATCH DOMAIN AND KOW MOTIFS-CONTAINING PROTEIN"/>
    <property type="match status" value="1"/>
</dbReference>
<dbReference type="InterPro" id="IPR026822">
    <property type="entry name" value="Spp2/MOS2_G-patch"/>
</dbReference>
<dbReference type="EMBL" id="OX459119">
    <property type="protein sequence ID" value="CAI9095303.1"/>
    <property type="molecule type" value="Genomic_DNA"/>
</dbReference>
<dbReference type="InterPro" id="IPR000467">
    <property type="entry name" value="G_patch_dom"/>
</dbReference>
<sequence length="192" mass="20619">MEKVSFSISKPQPTAKTPPSSASGGNIEEESSEFITVFDASEGLPSLRQQIRIIPPNPNEWAPSNYYSATGNAQSSSAGPSVENGIANALKYGLNLGNNGDARAGLNPAKSTVSDPSLIKLREDLERRPEINGFDEFEQMPVEEFGRALLAGYGWVEGMGIGRNAKEDAKVAECKNWTSRQGLGFSPTPNQN</sequence>
<dbReference type="GO" id="GO:0005681">
    <property type="term" value="C:spliceosomal complex"/>
    <property type="evidence" value="ECO:0007669"/>
    <property type="project" value="TreeGrafter"/>
</dbReference>
<evidence type="ECO:0000256" key="2">
    <source>
        <dbReference type="ARBA" id="ARBA00023242"/>
    </source>
</evidence>
<dbReference type="GO" id="GO:0003676">
    <property type="term" value="F:nucleic acid binding"/>
    <property type="evidence" value="ECO:0007669"/>
    <property type="project" value="InterPro"/>
</dbReference>
<gene>
    <name evidence="5" type="ORF">OLC1_LOCUS6308</name>
</gene>
<dbReference type="InterPro" id="IPR045166">
    <property type="entry name" value="Spp2-like"/>
</dbReference>
<evidence type="ECO:0000256" key="1">
    <source>
        <dbReference type="ARBA" id="ARBA00004123"/>
    </source>
</evidence>
<accession>A0AAV1CJS7</accession>
<evidence type="ECO:0000313" key="6">
    <source>
        <dbReference type="Proteomes" id="UP001161247"/>
    </source>
</evidence>
<dbReference type="GO" id="GO:0000398">
    <property type="term" value="P:mRNA splicing, via spliceosome"/>
    <property type="evidence" value="ECO:0007669"/>
    <property type="project" value="InterPro"/>
</dbReference>
<protein>
    <submittedName>
        <fullName evidence="5">OLC1v1031224C1</fullName>
    </submittedName>
</protein>
<feature type="compositionally biased region" description="Polar residues" evidence="3">
    <location>
        <begin position="1"/>
        <end position="24"/>
    </location>
</feature>
<dbReference type="PANTHER" id="PTHR15818">
    <property type="entry name" value="G PATCH AND KOW-CONTAINING"/>
    <property type="match status" value="1"/>
</dbReference>
<reference evidence="5" key="1">
    <citation type="submission" date="2023-03" db="EMBL/GenBank/DDBJ databases">
        <authorList>
            <person name="Julca I."/>
        </authorList>
    </citation>
    <scope>NUCLEOTIDE SEQUENCE</scope>
</reference>
<dbReference type="Pfam" id="PF12656">
    <property type="entry name" value="G-patch_2"/>
    <property type="match status" value="1"/>
</dbReference>
<organism evidence="5 6">
    <name type="scientific">Oldenlandia corymbosa var. corymbosa</name>
    <dbReference type="NCBI Taxonomy" id="529605"/>
    <lineage>
        <taxon>Eukaryota</taxon>
        <taxon>Viridiplantae</taxon>
        <taxon>Streptophyta</taxon>
        <taxon>Embryophyta</taxon>
        <taxon>Tracheophyta</taxon>
        <taxon>Spermatophyta</taxon>
        <taxon>Magnoliopsida</taxon>
        <taxon>eudicotyledons</taxon>
        <taxon>Gunneridae</taxon>
        <taxon>Pentapetalae</taxon>
        <taxon>asterids</taxon>
        <taxon>lamiids</taxon>
        <taxon>Gentianales</taxon>
        <taxon>Rubiaceae</taxon>
        <taxon>Rubioideae</taxon>
        <taxon>Spermacoceae</taxon>
        <taxon>Hedyotis-Oldenlandia complex</taxon>
        <taxon>Oldenlandia</taxon>
    </lineage>
</organism>
<proteinExistence type="predicted"/>